<dbReference type="EMBL" id="FQUU01000004">
    <property type="protein sequence ID" value="SHE90354.1"/>
    <property type="molecule type" value="Genomic_DNA"/>
</dbReference>
<reference evidence="8 9" key="1">
    <citation type="submission" date="2016-11" db="EMBL/GenBank/DDBJ databases">
        <authorList>
            <person name="Jaros S."/>
            <person name="Januszkiewicz K."/>
            <person name="Wedrychowicz H."/>
        </authorList>
    </citation>
    <scope>NUCLEOTIDE SEQUENCE [LARGE SCALE GENOMIC DNA]</scope>
    <source>
        <strain evidence="8 9">DSM 18119</strain>
    </source>
</reference>
<keyword evidence="5" id="KW-0378">Hydrolase</keyword>
<organism evidence="8 9">
    <name type="scientific">Flavisolibacter ginsengisoli DSM 18119</name>
    <dbReference type="NCBI Taxonomy" id="1121884"/>
    <lineage>
        <taxon>Bacteria</taxon>
        <taxon>Pseudomonadati</taxon>
        <taxon>Bacteroidota</taxon>
        <taxon>Chitinophagia</taxon>
        <taxon>Chitinophagales</taxon>
        <taxon>Chitinophagaceae</taxon>
        <taxon>Flavisolibacter</taxon>
    </lineage>
</organism>
<evidence type="ECO:0000256" key="4">
    <source>
        <dbReference type="ARBA" id="ARBA00022723"/>
    </source>
</evidence>
<dbReference type="PANTHER" id="PTHR21485">
    <property type="entry name" value="HAD SUPERFAMILY MEMBERS CMAS AND KDSC"/>
    <property type="match status" value="1"/>
</dbReference>
<dbReference type="InterPro" id="IPR050793">
    <property type="entry name" value="CMP-NeuNAc_synthase"/>
</dbReference>
<accession>A0A1M4XA49</accession>
<feature type="binding site" evidence="7">
    <location>
        <position position="36"/>
    </location>
    <ligand>
        <name>substrate</name>
    </ligand>
</feature>
<dbReference type="GO" id="GO:0016788">
    <property type="term" value="F:hydrolase activity, acting on ester bonds"/>
    <property type="evidence" value="ECO:0007669"/>
    <property type="project" value="InterPro"/>
</dbReference>
<dbReference type="GO" id="GO:0046872">
    <property type="term" value="F:metal ion binding"/>
    <property type="evidence" value="ECO:0007669"/>
    <property type="project" value="UniProtKB-KW"/>
</dbReference>
<dbReference type="Gene3D" id="3.40.50.1000">
    <property type="entry name" value="HAD superfamily/HAD-like"/>
    <property type="match status" value="1"/>
</dbReference>
<evidence type="ECO:0000256" key="5">
    <source>
        <dbReference type="ARBA" id="ARBA00022801"/>
    </source>
</evidence>
<dbReference type="STRING" id="1121884.SAMN02745131_01401"/>
<keyword evidence="9" id="KW-1185">Reference proteome</keyword>
<dbReference type="PIRSF" id="PIRSF006118">
    <property type="entry name" value="KDO8-P_Ptase"/>
    <property type="match status" value="1"/>
</dbReference>
<evidence type="ECO:0000256" key="2">
    <source>
        <dbReference type="ARBA" id="ARBA00005893"/>
    </source>
</evidence>
<comment type="similarity">
    <text evidence="2">Belongs to the KdsC family.</text>
</comment>
<evidence type="ECO:0000256" key="1">
    <source>
        <dbReference type="ARBA" id="ARBA00001946"/>
    </source>
</evidence>
<evidence type="ECO:0000256" key="3">
    <source>
        <dbReference type="ARBA" id="ARBA00011881"/>
    </source>
</evidence>
<evidence type="ECO:0000313" key="9">
    <source>
        <dbReference type="Proteomes" id="UP000184048"/>
    </source>
</evidence>
<dbReference type="Proteomes" id="UP000184048">
    <property type="component" value="Unassembled WGS sequence"/>
</dbReference>
<dbReference type="Pfam" id="PF08282">
    <property type="entry name" value="Hydrolase_3"/>
    <property type="match status" value="1"/>
</dbReference>
<dbReference type="NCBIfam" id="TIGR01670">
    <property type="entry name" value="KdsC-phosphatas"/>
    <property type="match status" value="1"/>
</dbReference>
<dbReference type="OrthoDB" id="9805604at2"/>
<comment type="subunit">
    <text evidence="3">Homotetramer.</text>
</comment>
<gene>
    <name evidence="8" type="ORF">SAMN02745131_01401</name>
</gene>
<evidence type="ECO:0000313" key="8">
    <source>
        <dbReference type="EMBL" id="SHE90354.1"/>
    </source>
</evidence>
<feature type="binding site" evidence="7">
    <location>
        <position position="34"/>
    </location>
    <ligand>
        <name>Mg(2+)</name>
        <dbReference type="ChEBI" id="CHEBI:18420"/>
    </ligand>
</feature>
<dbReference type="SFLD" id="SFLDG01138">
    <property type="entry name" value="C1.6.2:_Deoxy-d-mannose-octulo"/>
    <property type="match status" value="1"/>
</dbReference>
<name>A0A1M4XA49_9BACT</name>
<feature type="binding site" evidence="7">
    <location>
        <position position="127"/>
    </location>
    <ligand>
        <name>Mg(2+)</name>
        <dbReference type="ChEBI" id="CHEBI:18420"/>
    </ligand>
</feature>
<comment type="cofactor">
    <cofactor evidence="1 7">
        <name>Mg(2+)</name>
        <dbReference type="ChEBI" id="CHEBI:18420"/>
    </cofactor>
</comment>
<dbReference type="SFLD" id="SFLDG01136">
    <property type="entry name" value="C1.6:_Phosphoserine_Phosphatas"/>
    <property type="match status" value="1"/>
</dbReference>
<dbReference type="InterPro" id="IPR036412">
    <property type="entry name" value="HAD-like_sf"/>
</dbReference>
<dbReference type="SUPFAM" id="SSF56784">
    <property type="entry name" value="HAD-like"/>
    <property type="match status" value="1"/>
</dbReference>
<keyword evidence="6 7" id="KW-0460">Magnesium</keyword>
<dbReference type="PANTHER" id="PTHR21485:SF3">
    <property type="entry name" value="N-ACYLNEURAMINATE CYTIDYLYLTRANSFERASE"/>
    <property type="match status" value="1"/>
</dbReference>
<dbReference type="GO" id="GO:0008781">
    <property type="term" value="F:N-acylneuraminate cytidylyltransferase activity"/>
    <property type="evidence" value="ECO:0007669"/>
    <property type="project" value="TreeGrafter"/>
</dbReference>
<keyword evidence="4 7" id="KW-0479">Metal-binding</keyword>
<dbReference type="AlphaFoldDB" id="A0A1M4XA49"/>
<protein>
    <submittedName>
        <fullName evidence="8">3-deoxy-D-manno-octulosonate 8-phosphate phosphatase (KDO 8-P phosphatase)</fullName>
    </submittedName>
</protein>
<evidence type="ECO:0000256" key="6">
    <source>
        <dbReference type="ARBA" id="ARBA00022842"/>
    </source>
</evidence>
<proteinExistence type="inferred from homology"/>
<evidence type="ECO:0000256" key="7">
    <source>
        <dbReference type="PIRSR" id="PIRSR006118-2"/>
    </source>
</evidence>
<dbReference type="SFLD" id="SFLDS00003">
    <property type="entry name" value="Haloacid_Dehalogenase"/>
    <property type="match status" value="1"/>
</dbReference>
<dbReference type="InterPro" id="IPR023214">
    <property type="entry name" value="HAD_sf"/>
</dbReference>
<dbReference type="RefSeq" id="WP_072834606.1">
    <property type="nucleotide sequence ID" value="NZ_FQUU01000004.1"/>
</dbReference>
<sequence length="191" mass="21132">MPNTSDKGNVPGNLTASDDNVLSHFHNINTFVFDVDGVLTDGSVLLLENGLQARQMNIKDGLGLQMAIKNGYKVVIISGAASTPVINRFRYLGIDEIHLGVSDKLYFLELFIEQNGLQWDKILYMGDDLPDVEVLQKVGLSCCPADAAVEVKQVSKYISPINGGYGCVRDVIEKVLKLNNHWKYYPNISSR</sequence>
<dbReference type="InterPro" id="IPR010023">
    <property type="entry name" value="KdsC_fam"/>
</dbReference>
<dbReference type="CDD" id="cd01630">
    <property type="entry name" value="HAD_KDO-like"/>
    <property type="match status" value="1"/>
</dbReference>
<dbReference type="FunFam" id="3.40.50.1000:FF:000029">
    <property type="entry name" value="3-deoxy-D-manno-octulosonate 8-phosphate phosphatase KdsC"/>
    <property type="match status" value="1"/>
</dbReference>